<sequence>MAIDFTTDVGKVRLLIADLDEDAFLLPADVIGGYLVLNDDAVLLAAADSLDAIATSEVLLAKKIRTQDLSTDGPAVAAELRAQAAKLRDRFVDDSGTQAWFDVVGYSPAPHAEGEEYRW</sequence>
<name>A0A558GXG6_PAENT</name>
<evidence type="ECO:0000313" key="1">
    <source>
        <dbReference type="EMBL" id="TVU61578.1"/>
    </source>
</evidence>
<accession>A0A558GXG6</accession>
<comment type="caution">
    <text evidence="1">The sequence shown here is derived from an EMBL/GenBank/DDBJ whole genome shotgun (WGS) entry which is preliminary data.</text>
</comment>
<dbReference type="AlphaFoldDB" id="A0A558GXG6"/>
<dbReference type="Proteomes" id="UP000316500">
    <property type="component" value="Unassembled WGS sequence"/>
</dbReference>
<dbReference type="OrthoDB" id="4946577at2"/>
<proteinExistence type="predicted"/>
<reference evidence="1 2" key="1">
    <citation type="submission" date="2019-07" db="EMBL/GenBank/DDBJ databases">
        <title>Diversity of Bacteria from Kongsfjorden, Arctic.</title>
        <authorList>
            <person name="Yu Y."/>
        </authorList>
    </citation>
    <scope>NUCLEOTIDE SEQUENCE [LARGE SCALE GENOMIC DNA]</scope>
    <source>
        <strain evidence="1 2">SM1928</strain>
    </source>
</reference>
<gene>
    <name evidence="1" type="ORF">FQP90_13640</name>
</gene>
<dbReference type="RefSeq" id="WP_144651366.1">
    <property type="nucleotide sequence ID" value="NZ_VNFK01000010.1"/>
</dbReference>
<dbReference type="EMBL" id="VNFK01000010">
    <property type="protein sequence ID" value="TVU61578.1"/>
    <property type="molecule type" value="Genomic_DNA"/>
</dbReference>
<protein>
    <submittedName>
        <fullName evidence="1">Uncharacterized protein</fullName>
    </submittedName>
</protein>
<organism evidence="1 2">
    <name type="scientific">Paenarthrobacter nitroguajacolicus</name>
    <name type="common">Arthrobacter nitroguajacolicus</name>
    <dbReference type="NCBI Taxonomy" id="211146"/>
    <lineage>
        <taxon>Bacteria</taxon>
        <taxon>Bacillati</taxon>
        <taxon>Actinomycetota</taxon>
        <taxon>Actinomycetes</taxon>
        <taxon>Micrococcales</taxon>
        <taxon>Micrococcaceae</taxon>
        <taxon>Paenarthrobacter</taxon>
    </lineage>
</organism>
<evidence type="ECO:0000313" key="2">
    <source>
        <dbReference type="Proteomes" id="UP000316500"/>
    </source>
</evidence>